<feature type="compositionally biased region" description="Polar residues" evidence="1">
    <location>
        <begin position="602"/>
        <end position="616"/>
    </location>
</feature>
<dbReference type="InterPro" id="IPR036691">
    <property type="entry name" value="Endo/exonu/phosph_ase_sf"/>
</dbReference>
<feature type="compositionally biased region" description="Basic and acidic residues" evidence="1">
    <location>
        <begin position="469"/>
        <end position="498"/>
    </location>
</feature>
<feature type="compositionally biased region" description="Basic and acidic residues" evidence="1">
    <location>
        <begin position="517"/>
        <end position="538"/>
    </location>
</feature>
<feature type="compositionally biased region" description="Basic residues" evidence="1">
    <location>
        <begin position="235"/>
        <end position="244"/>
    </location>
</feature>
<feature type="region of interest" description="Disordered" evidence="1">
    <location>
        <begin position="1"/>
        <end position="374"/>
    </location>
</feature>
<feature type="compositionally biased region" description="Polar residues" evidence="1">
    <location>
        <begin position="499"/>
        <end position="515"/>
    </location>
</feature>
<feature type="compositionally biased region" description="Basic and acidic residues" evidence="1">
    <location>
        <begin position="362"/>
        <end position="372"/>
    </location>
</feature>
<evidence type="ECO:0000313" key="2">
    <source>
        <dbReference type="Proteomes" id="UP000694941"/>
    </source>
</evidence>
<organism evidence="2 3">
    <name type="scientific">Limulus polyphemus</name>
    <name type="common">Atlantic horseshoe crab</name>
    <dbReference type="NCBI Taxonomy" id="6850"/>
    <lineage>
        <taxon>Eukaryota</taxon>
        <taxon>Metazoa</taxon>
        <taxon>Ecdysozoa</taxon>
        <taxon>Arthropoda</taxon>
        <taxon>Chelicerata</taxon>
        <taxon>Merostomata</taxon>
        <taxon>Xiphosura</taxon>
        <taxon>Limulidae</taxon>
        <taxon>Limulus</taxon>
    </lineage>
</organism>
<evidence type="ECO:0000313" key="3">
    <source>
        <dbReference type="RefSeq" id="XP_022243831.1"/>
    </source>
</evidence>
<dbReference type="SUPFAM" id="SSF56219">
    <property type="entry name" value="DNase I-like"/>
    <property type="match status" value="1"/>
</dbReference>
<feature type="compositionally biased region" description="Acidic residues" evidence="1">
    <location>
        <begin position="128"/>
        <end position="143"/>
    </location>
</feature>
<sequence>MPRSRRTTSKSSGVKKLEPAEAGPEDVDIVHEVKSRRSSKPTQEELSTPEGRRPRRSCTLAQSATVVAEEPRKTRDRRTSRQRSASPAAEQESPATRVKSVRRSTSRVNYQEESEGEDATSVGKKEPDEEDYSVEDDDYESDTPVEVKTRTRSRKTSRTPAKKQNVGRGRRAESKKGQGDQFVETEENENIPIKEGDQNLSVSGEEESYETSSRRKTRATRQTTRASKGSTPRGRTLRARQRGRTKTEDDGEEEESEMTAETHMECKVEIDSIEENIKRKLDETSEDELSHQQPQKKAKHENSVKVGVRKKEEINEEKVETSKATSEMEYEETVEEKASAGKPSEEKDLKNTVSSASPQSDQSDKMDFDSSSDKMPLAKNKIIIDEKLDNIPCKLQAEVTEDMKLTKVNPGSKELKDKEIEQFNQDASLKDQHVVEEVKNSDEKNESIMDTGVIKSLPENENKILSVTSEKELSETKEKVKITDPKESDKMNLPKNQKDTSGVSTSQPSTATTACRENLHTEGHLVEQNDAVVKKDDQENSASKDQAVVESFGVSQNNKSVSVEEPLVHTKREQTTIVVGSSEVGKVETQAKSDTEVKDAFTSPTINGSLETSASDVKQKLSEPLSSYITERDEAEKKESRYSESLKVTSQFESQQTEKDCSPFFLNRKVIFNPSLNPELRTALQERTFTIVSCSIELRGDNNQAYTDELTQGLKAMHPDVICLQNVSFVYFREILEPSLGALGFKGVVCVPGSEKTGLATFCRLGAFQISNHSGVSLLRVIEKVCIVKTIENFGIFCFSVCMYMESSDLIKL</sequence>
<feature type="compositionally biased region" description="Basic residues" evidence="1">
    <location>
        <begin position="150"/>
        <end position="161"/>
    </location>
</feature>
<protein>
    <submittedName>
        <fullName evidence="3">Uncharacterized protein YFR016C-like</fullName>
    </submittedName>
</protein>
<feature type="compositionally biased region" description="Low complexity" evidence="1">
    <location>
        <begin position="82"/>
        <end position="98"/>
    </location>
</feature>
<keyword evidence="2" id="KW-1185">Reference proteome</keyword>
<reference evidence="3" key="1">
    <citation type="submission" date="2025-08" db="UniProtKB">
        <authorList>
            <consortium name="RefSeq"/>
        </authorList>
    </citation>
    <scope>IDENTIFICATION</scope>
    <source>
        <tissue evidence="3">Muscle</tissue>
    </source>
</reference>
<dbReference type="RefSeq" id="XP_022243831.1">
    <property type="nucleotide sequence ID" value="XM_022388123.1"/>
</dbReference>
<evidence type="ECO:0000256" key="1">
    <source>
        <dbReference type="SAM" id="MobiDB-lite"/>
    </source>
</evidence>
<feature type="compositionally biased region" description="Basic and acidic residues" evidence="1">
    <location>
        <begin position="335"/>
        <end position="350"/>
    </location>
</feature>
<feature type="region of interest" description="Disordered" evidence="1">
    <location>
        <begin position="459"/>
        <end position="553"/>
    </location>
</feature>
<name>A0ABM1SJM5_LIMPO</name>
<feature type="compositionally biased region" description="Acidic residues" evidence="1">
    <location>
        <begin position="249"/>
        <end position="258"/>
    </location>
</feature>
<feature type="compositionally biased region" description="Basic and acidic residues" evidence="1">
    <location>
        <begin position="69"/>
        <end position="79"/>
    </location>
</feature>
<feature type="compositionally biased region" description="Basic and acidic residues" evidence="1">
    <location>
        <begin position="590"/>
        <end position="599"/>
    </location>
</feature>
<accession>A0ABM1SJM5</accession>
<gene>
    <name evidence="3" type="primary">LOC106461254</name>
</gene>
<feature type="compositionally biased region" description="Basic and acidic residues" evidence="1">
    <location>
        <begin position="309"/>
        <end position="321"/>
    </location>
</feature>
<dbReference type="Proteomes" id="UP000694941">
    <property type="component" value="Unplaced"/>
</dbReference>
<dbReference type="GeneID" id="106461254"/>
<dbReference type="Gene3D" id="3.60.10.10">
    <property type="entry name" value="Endonuclease/exonuclease/phosphatase"/>
    <property type="match status" value="1"/>
</dbReference>
<feature type="compositionally biased region" description="Basic and acidic residues" evidence="1">
    <location>
        <begin position="260"/>
        <end position="283"/>
    </location>
</feature>
<proteinExistence type="predicted"/>
<feature type="region of interest" description="Disordered" evidence="1">
    <location>
        <begin position="590"/>
        <end position="618"/>
    </location>
</feature>